<dbReference type="AlphaFoldDB" id="A0A169WCA1"/>
<proteinExistence type="predicted"/>
<accession>A0A169WCA1</accession>
<name>A0A169WCA1_DAUCS</name>
<dbReference type="PANTHER" id="PTHR48007">
    <property type="entry name" value="LEUCINE-RICH REPEAT RECEPTOR-LIKE PROTEIN KINASE PXC1"/>
    <property type="match status" value="1"/>
</dbReference>
<gene>
    <name evidence="1" type="ORF">DCAR_0312133</name>
</gene>
<protein>
    <submittedName>
        <fullName evidence="1">Uncharacterized protein</fullName>
    </submittedName>
</protein>
<evidence type="ECO:0000313" key="1">
    <source>
        <dbReference type="EMBL" id="WOG92856.1"/>
    </source>
</evidence>
<dbReference type="EMBL" id="CP093345">
    <property type="protein sequence ID" value="WOG92856.1"/>
    <property type="molecule type" value="Genomic_DNA"/>
</dbReference>
<organism evidence="1 2">
    <name type="scientific">Daucus carota subsp. sativus</name>
    <name type="common">Carrot</name>
    <dbReference type="NCBI Taxonomy" id="79200"/>
    <lineage>
        <taxon>Eukaryota</taxon>
        <taxon>Viridiplantae</taxon>
        <taxon>Streptophyta</taxon>
        <taxon>Embryophyta</taxon>
        <taxon>Tracheophyta</taxon>
        <taxon>Spermatophyta</taxon>
        <taxon>Magnoliopsida</taxon>
        <taxon>eudicotyledons</taxon>
        <taxon>Gunneridae</taxon>
        <taxon>Pentapetalae</taxon>
        <taxon>asterids</taxon>
        <taxon>campanulids</taxon>
        <taxon>Apiales</taxon>
        <taxon>Apiaceae</taxon>
        <taxon>Apioideae</taxon>
        <taxon>Scandiceae</taxon>
        <taxon>Daucinae</taxon>
        <taxon>Daucus</taxon>
        <taxon>Daucus sect. Daucus</taxon>
    </lineage>
</organism>
<dbReference type="OMA" id="CEADMVR"/>
<dbReference type="Proteomes" id="UP000077755">
    <property type="component" value="Chromosome 3"/>
</dbReference>
<dbReference type="InterPro" id="IPR046959">
    <property type="entry name" value="PRK1-6/SRF4-like"/>
</dbReference>
<dbReference type="Gramene" id="KZN01916">
    <property type="protein sequence ID" value="KZN01916"/>
    <property type="gene ID" value="DCAR_010670"/>
</dbReference>
<reference evidence="1" key="2">
    <citation type="submission" date="2022-03" db="EMBL/GenBank/DDBJ databases">
        <title>Draft title - Genomic analysis of global carrot germplasm unveils the trajectory of domestication and the origin of high carotenoid orange carrot.</title>
        <authorList>
            <person name="Iorizzo M."/>
            <person name="Ellison S."/>
            <person name="Senalik D."/>
            <person name="Macko-Podgorni A."/>
            <person name="Grzebelus D."/>
            <person name="Bostan H."/>
            <person name="Rolling W."/>
            <person name="Curaba J."/>
            <person name="Simon P."/>
        </authorList>
    </citation>
    <scope>NUCLEOTIDE SEQUENCE</scope>
    <source>
        <tissue evidence="1">Leaf</tissue>
    </source>
</reference>
<dbReference type="Gene3D" id="1.10.510.10">
    <property type="entry name" value="Transferase(Phosphotransferase) domain 1"/>
    <property type="match status" value="1"/>
</dbReference>
<evidence type="ECO:0000313" key="2">
    <source>
        <dbReference type="Proteomes" id="UP000077755"/>
    </source>
</evidence>
<keyword evidence="2" id="KW-1185">Reference proteome</keyword>
<dbReference type="PANTHER" id="PTHR48007:SF64">
    <property type="entry name" value="POLLEN RECEPTOR-LIKE KINASE 1"/>
    <property type="match status" value="1"/>
</dbReference>
<reference evidence="1" key="1">
    <citation type="journal article" date="2016" name="Nat. Genet.">
        <title>A high-quality carrot genome assembly provides new insights into carotenoid accumulation and asterid genome evolution.</title>
        <authorList>
            <person name="Iorizzo M."/>
            <person name="Ellison S."/>
            <person name="Senalik D."/>
            <person name="Zeng P."/>
            <person name="Satapoomin P."/>
            <person name="Huang J."/>
            <person name="Bowman M."/>
            <person name="Iovene M."/>
            <person name="Sanseverino W."/>
            <person name="Cavagnaro P."/>
            <person name="Yildiz M."/>
            <person name="Macko-Podgorni A."/>
            <person name="Moranska E."/>
            <person name="Grzebelus E."/>
            <person name="Grzebelus D."/>
            <person name="Ashrafi H."/>
            <person name="Zheng Z."/>
            <person name="Cheng S."/>
            <person name="Spooner D."/>
            <person name="Van Deynze A."/>
            <person name="Simon P."/>
        </authorList>
    </citation>
    <scope>NUCLEOTIDE SEQUENCE</scope>
    <source>
        <tissue evidence="1">Leaf</tissue>
    </source>
</reference>
<sequence>MLILEILTGRFPANMIQQGKGVADNAELATWVETLVRENENWKTKVFDRDMNTDINGVGEEEHQEMLKLLKIGLACCEMDVEKRLDIKEAVERIEDVKGP</sequence>